<evidence type="ECO:0000313" key="4">
    <source>
        <dbReference type="Proteomes" id="UP000248039"/>
    </source>
</evidence>
<feature type="domain" description="Beta-lactamase-related" evidence="2">
    <location>
        <begin position="66"/>
        <end position="384"/>
    </location>
</feature>
<accession>A0A2V4NZG6</accession>
<dbReference type="PANTHER" id="PTHR46825">
    <property type="entry name" value="D-ALANYL-D-ALANINE-CARBOXYPEPTIDASE/ENDOPEPTIDASE AMPH"/>
    <property type="match status" value="1"/>
</dbReference>
<dbReference type="InterPro" id="IPR001466">
    <property type="entry name" value="Beta-lactam-related"/>
</dbReference>
<evidence type="ECO:0000256" key="1">
    <source>
        <dbReference type="SAM" id="SignalP"/>
    </source>
</evidence>
<feature type="signal peptide" evidence="1">
    <location>
        <begin position="1"/>
        <end position="28"/>
    </location>
</feature>
<dbReference type="OrthoDB" id="5177574at2"/>
<protein>
    <submittedName>
        <fullName evidence="3">Serine hydrolase</fullName>
    </submittedName>
</protein>
<feature type="chain" id="PRO_5016123282" evidence="1">
    <location>
        <begin position="29"/>
        <end position="417"/>
    </location>
</feature>
<evidence type="ECO:0000259" key="2">
    <source>
        <dbReference type="Pfam" id="PF00144"/>
    </source>
</evidence>
<proteinExistence type="predicted"/>
<sequence length="417" mass="45060">MRRIPHRRLLAATLVAASVLVPMTVAPAGQVPAAAADRMHHADRLDRSDCPANGDGLDPALAARLDTAIADVRRQADIPGVVVGLWLPGRGCYVRATGVADTATGAPMDRDSYVRIGSETKTFTVTALLQLVDEHRIGLDDPIAKYVDGVPCGDRITLRELAEMRSGLFPYTFDPDFQQALLSDPARSFTPQESLAYGYRHQNTFQPEEQFQYSNSNLLLLGLVIEKVTGEPFGTVLDDRVLRPAHLRHTLLPEGTEFPDPHPRGYTDQTLSGATADSTDWNPSWAWTAGAMISDLGDLRHWAQVLATGQFSSEKRMLSPETQAQRLQTLPTGFPGTGYGLGIIDTNGWIGHNGSIPGYETVTVYLPAQQATMVVMINTDSSSGGQEPSTLLARAITEVITPDHVYAGSATTDQVGS</sequence>
<keyword evidence="4" id="KW-1185">Reference proteome</keyword>
<organism evidence="3 4">
    <name type="scientific">Streptomyces tateyamensis</name>
    <dbReference type="NCBI Taxonomy" id="565073"/>
    <lineage>
        <taxon>Bacteria</taxon>
        <taxon>Bacillati</taxon>
        <taxon>Actinomycetota</taxon>
        <taxon>Actinomycetes</taxon>
        <taxon>Kitasatosporales</taxon>
        <taxon>Streptomycetaceae</taxon>
        <taxon>Streptomyces</taxon>
    </lineage>
</organism>
<dbReference type="EMBL" id="PYBW01000012">
    <property type="protein sequence ID" value="PYC87633.1"/>
    <property type="molecule type" value="Genomic_DNA"/>
</dbReference>
<dbReference type="PANTHER" id="PTHR46825:SF7">
    <property type="entry name" value="D-ALANYL-D-ALANINE CARBOXYPEPTIDASE"/>
    <property type="match status" value="1"/>
</dbReference>
<keyword evidence="1" id="KW-0732">Signal</keyword>
<dbReference type="Gene3D" id="3.40.710.10">
    <property type="entry name" value="DD-peptidase/beta-lactamase superfamily"/>
    <property type="match status" value="1"/>
</dbReference>
<dbReference type="GO" id="GO:0016787">
    <property type="term" value="F:hydrolase activity"/>
    <property type="evidence" value="ECO:0007669"/>
    <property type="project" value="UniProtKB-KW"/>
</dbReference>
<dbReference type="AlphaFoldDB" id="A0A2V4NZG6"/>
<dbReference type="Proteomes" id="UP000248039">
    <property type="component" value="Unassembled WGS sequence"/>
</dbReference>
<dbReference type="SUPFAM" id="SSF56601">
    <property type="entry name" value="beta-lactamase/transpeptidase-like"/>
    <property type="match status" value="1"/>
</dbReference>
<keyword evidence="3" id="KW-0378">Hydrolase</keyword>
<comment type="caution">
    <text evidence="3">The sequence shown here is derived from an EMBL/GenBank/DDBJ whole genome shotgun (WGS) entry which is preliminary data.</text>
</comment>
<dbReference type="InterPro" id="IPR050491">
    <property type="entry name" value="AmpC-like"/>
</dbReference>
<reference evidence="3 4" key="1">
    <citation type="submission" date="2018-03" db="EMBL/GenBank/DDBJ databases">
        <title>Bioinformatic expansion and discovery of thiopeptide antibiotics.</title>
        <authorList>
            <person name="Schwalen C.J."/>
            <person name="Hudson G.A."/>
            <person name="Mitchell D.A."/>
        </authorList>
    </citation>
    <scope>NUCLEOTIDE SEQUENCE [LARGE SCALE GENOMIC DNA]</scope>
    <source>
        <strain evidence="3 4">ATCC 21389</strain>
    </source>
</reference>
<evidence type="ECO:0000313" key="3">
    <source>
        <dbReference type="EMBL" id="PYC87633.1"/>
    </source>
</evidence>
<dbReference type="Pfam" id="PF00144">
    <property type="entry name" value="Beta-lactamase"/>
    <property type="match status" value="1"/>
</dbReference>
<dbReference type="InterPro" id="IPR012338">
    <property type="entry name" value="Beta-lactam/transpept-like"/>
</dbReference>
<gene>
    <name evidence="3" type="ORF">C7C46_03695</name>
</gene>
<name>A0A2V4NZG6_9ACTN</name>
<dbReference type="RefSeq" id="WP_110665618.1">
    <property type="nucleotide sequence ID" value="NZ_PYBW01000012.1"/>
</dbReference>